<keyword evidence="3" id="KW-1185">Reference proteome</keyword>
<accession>Q4UMB5</accession>
<evidence type="ECO:0000256" key="1">
    <source>
        <dbReference type="SAM" id="Phobius"/>
    </source>
</evidence>
<dbReference type="EMBL" id="CP000053">
    <property type="protein sequence ID" value="AAY61302.1"/>
    <property type="molecule type" value="Genomic_DNA"/>
</dbReference>
<feature type="transmembrane region" description="Helical" evidence="1">
    <location>
        <begin position="107"/>
        <end position="125"/>
    </location>
</feature>
<gene>
    <name evidence="2" type="ordered locus">RF_0451</name>
</gene>
<dbReference type="HOGENOM" id="CLU_157976_0_0_5"/>
<keyword evidence="2" id="KW-0762">Sugar transport</keyword>
<sequence>MLVYLSCKIYPLKIIKIKLIIFGIFILICPYLLYNLTSPLQVFFIQGFIMLFGCFMSPAFPIFCKYLPVLRRFTYASFSFALSRAAVFTITTFGSILLIIYLDHWGVMVILVPVTLGFWYGVNYFKKLEKEAGNYPEKLFEVY</sequence>
<protein>
    <submittedName>
        <fullName evidence="2">MFS type sugar transporter</fullName>
    </submittedName>
</protein>
<keyword evidence="1" id="KW-0472">Membrane</keyword>
<keyword evidence="1" id="KW-0812">Transmembrane</keyword>
<name>Q4UMB5_RICFE</name>
<organism evidence="2 3">
    <name type="scientific">Rickettsia felis (strain ATCC VR-1525 / URRWXCal2)</name>
    <name type="common">Rickettsia azadi</name>
    <dbReference type="NCBI Taxonomy" id="315456"/>
    <lineage>
        <taxon>Bacteria</taxon>
        <taxon>Pseudomonadati</taxon>
        <taxon>Pseudomonadota</taxon>
        <taxon>Alphaproteobacteria</taxon>
        <taxon>Rickettsiales</taxon>
        <taxon>Rickettsiaceae</taxon>
        <taxon>Rickettsieae</taxon>
        <taxon>Rickettsia</taxon>
        <taxon>spotted fever group</taxon>
    </lineage>
</organism>
<proteinExistence type="predicted"/>
<feature type="transmembrane region" description="Helical" evidence="1">
    <location>
        <begin position="15"/>
        <end position="34"/>
    </location>
</feature>
<dbReference type="AlphaFoldDB" id="Q4UMB5"/>
<reference evidence="2 3" key="1">
    <citation type="journal article" date="2005" name="PLoS Biol.">
        <title>The genome sequence of Rickettsia felis identifies the first putative conjugative plasmid in an obligate intracellular parasite.</title>
        <authorList>
            <person name="Ogata H."/>
            <person name="Renesto P."/>
            <person name="Audic S."/>
            <person name="Robert C."/>
            <person name="Blanc G."/>
            <person name="Fournier P.E."/>
            <person name="Parinello H."/>
            <person name="Claverie J.M."/>
            <person name="Raoult D."/>
        </authorList>
    </citation>
    <scope>NUCLEOTIDE SEQUENCE [LARGE SCALE GENOMIC DNA]</scope>
    <source>
        <strain evidence="3">ATCC VR-1525 / URRWXCal2</strain>
    </source>
</reference>
<feature type="transmembrane region" description="Helical" evidence="1">
    <location>
        <begin position="75"/>
        <end position="101"/>
    </location>
</feature>
<evidence type="ECO:0000313" key="3">
    <source>
        <dbReference type="Proteomes" id="UP000008548"/>
    </source>
</evidence>
<feature type="transmembrane region" description="Helical" evidence="1">
    <location>
        <begin position="40"/>
        <end position="63"/>
    </location>
</feature>
<evidence type="ECO:0000313" key="2">
    <source>
        <dbReference type="EMBL" id="AAY61302.1"/>
    </source>
</evidence>
<keyword evidence="2" id="KW-0813">Transport</keyword>
<dbReference type="KEGG" id="rfe:RF_0451"/>
<dbReference type="Proteomes" id="UP000008548">
    <property type="component" value="Chromosome"/>
</dbReference>
<dbReference type="SUPFAM" id="SSF103473">
    <property type="entry name" value="MFS general substrate transporter"/>
    <property type="match status" value="1"/>
</dbReference>
<dbReference type="eggNOG" id="COG0477">
    <property type="taxonomic scope" value="Bacteria"/>
</dbReference>
<keyword evidence="1" id="KW-1133">Transmembrane helix</keyword>
<dbReference type="InterPro" id="IPR036259">
    <property type="entry name" value="MFS_trans_sf"/>
</dbReference>